<reference evidence="12 13" key="1">
    <citation type="submission" date="2022-10" db="EMBL/GenBank/DDBJ databases">
        <title>Aestuariibacter sp. AA17 isolated from Montipora capitata coral fragment.</title>
        <authorList>
            <person name="Emsley S.A."/>
            <person name="Pfannmuller K.M."/>
            <person name="Loughran R.M."/>
            <person name="Shlafstein M."/>
            <person name="Papke E."/>
            <person name="Saw J.H."/>
            <person name="Ushijima B."/>
            <person name="Videau P."/>
        </authorList>
    </citation>
    <scope>NUCLEOTIDE SEQUENCE [LARGE SCALE GENOMIC DNA]</scope>
    <source>
        <strain evidence="12 13">AA17</strain>
    </source>
</reference>
<accession>A0ABT3A3X1</accession>
<comment type="function">
    <text evidence="2 10">Catalyzes the isomerization between 2-isopropylmalate and 3-isopropylmalate, via the formation of 2-isopropylmaleate.</text>
</comment>
<dbReference type="EC" id="4.2.1.33" evidence="10"/>
<organism evidence="12 13">
    <name type="scientific">Fluctibacter corallii</name>
    <dbReference type="NCBI Taxonomy" id="2984329"/>
    <lineage>
        <taxon>Bacteria</taxon>
        <taxon>Pseudomonadati</taxon>
        <taxon>Pseudomonadota</taxon>
        <taxon>Gammaproteobacteria</taxon>
        <taxon>Alteromonadales</taxon>
        <taxon>Alteromonadaceae</taxon>
        <taxon>Fluctibacter</taxon>
    </lineage>
</organism>
<dbReference type="InterPro" id="IPR033940">
    <property type="entry name" value="IPMI_Swivel"/>
</dbReference>
<sequence>MTGISSHSGTAVPLDQANVDTDQIIPKQFLTAVSRVGFGKHLFHDWRYLDLYEKEPNPDFVLNKPEHQQASILLSRENFGCGSSREHAPWALGDYGFKVIIATSFADIFYGNCINNQLLPIQLNEQDIDSLFSLVSDDPLISITVDLPTQTVVCNGNTYDFEIEAHHKHNLINGLDAIGLTLEKLEKIEQFEDCQPSWLQQQN</sequence>
<evidence type="ECO:0000256" key="5">
    <source>
        <dbReference type="ARBA" id="ARBA00011271"/>
    </source>
</evidence>
<keyword evidence="13" id="KW-1185">Reference proteome</keyword>
<dbReference type="Proteomes" id="UP001652504">
    <property type="component" value="Unassembled WGS sequence"/>
</dbReference>
<evidence type="ECO:0000256" key="6">
    <source>
        <dbReference type="ARBA" id="ARBA00022430"/>
    </source>
</evidence>
<dbReference type="PANTHER" id="PTHR43345:SF5">
    <property type="entry name" value="3-ISOPROPYLMALATE DEHYDRATASE SMALL SUBUNIT"/>
    <property type="match status" value="1"/>
</dbReference>
<keyword evidence="7 10" id="KW-0028">Amino-acid biosynthesis</keyword>
<dbReference type="GO" id="GO:0003861">
    <property type="term" value="F:3-isopropylmalate dehydratase activity"/>
    <property type="evidence" value="ECO:0007669"/>
    <property type="project" value="UniProtKB-EC"/>
</dbReference>
<proteinExistence type="inferred from homology"/>
<comment type="subunit">
    <text evidence="5 10">Heterodimer of LeuC and LeuD.</text>
</comment>
<evidence type="ECO:0000259" key="11">
    <source>
        <dbReference type="Pfam" id="PF00694"/>
    </source>
</evidence>
<evidence type="ECO:0000256" key="10">
    <source>
        <dbReference type="HAMAP-Rule" id="MF_01031"/>
    </source>
</evidence>
<dbReference type="HAMAP" id="MF_01031">
    <property type="entry name" value="LeuD_type1"/>
    <property type="match status" value="1"/>
</dbReference>
<dbReference type="CDD" id="cd01577">
    <property type="entry name" value="IPMI_Swivel"/>
    <property type="match status" value="1"/>
</dbReference>
<keyword evidence="6 10" id="KW-0432">Leucine biosynthesis</keyword>
<comment type="caution">
    <text evidence="12">The sequence shown here is derived from an EMBL/GenBank/DDBJ whole genome shotgun (WGS) entry which is preliminary data.</text>
</comment>
<dbReference type="InterPro" id="IPR050075">
    <property type="entry name" value="LeuD"/>
</dbReference>
<dbReference type="SUPFAM" id="SSF52016">
    <property type="entry name" value="LeuD/IlvD-like"/>
    <property type="match status" value="1"/>
</dbReference>
<keyword evidence="8 10" id="KW-0456">Lyase</keyword>
<protein>
    <recommendedName>
        <fullName evidence="10">3-isopropylmalate dehydratase small subunit</fullName>
        <ecNumber evidence="10">4.2.1.33</ecNumber>
    </recommendedName>
    <alternativeName>
        <fullName evidence="10">Alpha-IPM isomerase</fullName>
        <shortName evidence="10">IPMI</shortName>
    </alternativeName>
    <alternativeName>
        <fullName evidence="10">Isopropylmalate isomerase</fullName>
    </alternativeName>
</protein>
<dbReference type="InterPro" id="IPR004431">
    <property type="entry name" value="3-IsopropMal_deHydase_ssu"/>
</dbReference>
<dbReference type="NCBIfam" id="NF002458">
    <property type="entry name" value="PRK01641.1"/>
    <property type="match status" value="1"/>
</dbReference>
<dbReference type="InterPro" id="IPR015928">
    <property type="entry name" value="Aconitase/3IPM_dehydase_swvl"/>
</dbReference>
<dbReference type="Gene3D" id="3.20.19.10">
    <property type="entry name" value="Aconitase, domain 4"/>
    <property type="match status" value="1"/>
</dbReference>
<comment type="similarity">
    <text evidence="4 10">Belongs to the LeuD family. LeuD type 1 subfamily.</text>
</comment>
<feature type="domain" description="Aconitase A/isopropylmalate dehydratase small subunit swivel" evidence="11">
    <location>
        <begin position="5"/>
        <end position="125"/>
    </location>
</feature>
<dbReference type="RefSeq" id="WP_263710540.1">
    <property type="nucleotide sequence ID" value="NZ_JAOWKX010000001.1"/>
</dbReference>
<dbReference type="EMBL" id="JAOWKX010000001">
    <property type="protein sequence ID" value="MCV2883339.1"/>
    <property type="molecule type" value="Genomic_DNA"/>
</dbReference>
<evidence type="ECO:0000256" key="2">
    <source>
        <dbReference type="ARBA" id="ARBA00002695"/>
    </source>
</evidence>
<evidence type="ECO:0000256" key="3">
    <source>
        <dbReference type="ARBA" id="ARBA00004729"/>
    </source>
</evidence>
<evidence type="ECO:0000313" key="13">
    <source>
        <dbReference type="Proteomes" id="UP001652504"/>
    </source>
</evidence>
<evidence type="ECO:0000256" key="8">
    <source>
        <dbReference type="ARBA" id="ARBA00023239"/>
    </source>
</evidence>
<evidence type="ECO:0000256" key="9">
    <source>
        <dbReference type="ARBA" id="ARBA00023304"/>
    </source>
</evidence>
<evidence type="ECO:0000256" key="1">
    <source>
        <dbReference type="ARBA" id="ARBA00000491"/>
    </source>
</evidence>
<name>A0ABT3A3X1_9ALTE</name>
<comment type="catalytic activity">
    <reaction evidence="1 10">
        <text>(2R,3S)-3-isopropylmalate = (2S)-2-isopropylmalate</text>
        <dbReference type="Rhea" id="RHEA:32287"/>
        <dbReference type="ChEBI" id="CHEBI:1178"/>
        <dbReference type="ChEBI" id="CHEBI:35121"/>
        <dbReference type="EC" id="4.2.1.33"/>
    </reaction>
</comment>
<keyword evidence="9 10" id="KW-0100">Branched-chain amino acid biosynthesis</keyword>
<comment type="pathway">
    <text evidence="3 10">Amino-acid biosynthesis; L-leucine biosynthesis; L-leucine from 3-methyl-2-oxobutanoate: step 2/4.</text>
</comment>
<dbReference type="PANTHER" id="PTHR43345">
    <property type="entry name" value="3-ISOPROPYLMALATE DEHYDRATASE SMALL SUBUNIT 2-RELATED-RELATED"/>
    <property type="match status" value="1"/>
</dbReference>
<dbReference type="NCBIfam" id="TIGR00171">
    <property type="entry name" value="leuD"/>
    <property type="match status" value="1"/>
</dbReference>
<evidence type="ECO:0000313" key="12">
    <source>
        <dbReference type="EMBL" id="MCV2883339.1"/>
    </source>
</evidence>
<dbReference type="Pfam" id="PF00694">
    <property type="entry name" value="Aconitase_C"/>
    <property type="match status" value="1"/>
</dbReference>
<gene>
    <name evidence="10 12" type="primary">leuD</name>
    <name evidence="12" type="ORF">OE749_01340</name>
</gene>
<evidence type="ECO:0000256" key="4">
    <source>
        <dbReference type="ARBA" id="ARBA00009845"/>
    </source>
</evidence>
<dbReference type="InterPro" id="IPR000573">
    <property type="entry name" value="AconitaseA/IPMdHydase_ssu_swvl"/>
</dbReference>
<evidence type="ECO:0000256" key="7">
    <source>
        <dbReference type="ARBA" id="ARBA00022605"/>
    </source>
</evidence>